<dbReference type="CDD" id="cd01301">
    <property type="entry name" value="rDP_like"/>
    <property type="match status" value="1"/>
</dbReference>
<dbReference type="PANTHER" id="PTHR10443:SF12">
    <property type="entry name" value="DIPEPTIDASE"/>
    <property type="match status" value="1"/>
</dbReference>
<evidence type="ECO:0008006" key="3">
    <source>
        <dbReference type="Google" id="ProtNLM"/>
    </source>
</evidence>
<dbReference type="InterPro" id="IPR032466">
    <property type="entry name" value="Metal_Hydrolase"/>
</dbReference>
<dbReference type="GO" id="GO:0070573">
    <property type="term" value="F:metallodipeptidase activity"/>
    <property type="evidence" value="ECO:0007669"/>
    <property type="project" value="InterPro"/>
</dbReference>
<dbReference type="PANTHER" id="PTHR10443">
    <property type="entry name" value="MICROSOMAL DIPEPTIDASE"/>
    <property type="match status" value="1"/>
</dbReference>
<keyword evidence="2" id="KW-1185">Reference proteome</keyword>
<gene>
    <name evidence="1" type="ORF">HMPREF9453_00953</name>
</gene>
<protein>
    <recommendedName>
        <fullName evidence="3">Membrane dipeptidase</fullName>
    </recommendedName>
</protein>
<dbReference type="InterPro" id="IPR008257">
    <property type="entry name" value="Pept_M19"/>
</dbReference>
<evidence type="ECO:0000313" key="1">
    <source>
        <dbReference type="EMBL" id="EHO63112.1"/>
    </source>
</evidence>
<dbReference type="OrthoDB" id="9804920at2"/>
<dbReference type="Pfam" id="PF01244">
    <property type="entry name" value="Peptidase_M19"/>
    <property type="match status" value="1"/>
</dbReference>
<dbReference type="Proteomes" id="UP000003277">
    <property type="component" value="Unassembled WGS sequence"/>
</dbReference>
<dbReference type="HOGENOM" id="CLU_031404_2_1_9"/>
<dbReference type="GO" id="GO:0006508">
    <property type="term" value="P:proteolysis"/>
    <property type="evidence" value="ECO:0007669"/>
    <property type="project" value="InterPro"/>
</dbReference>
<accession>H1D015</accession>
<organism evidence="1 2">
    <name type="scientific">Dialister succinatiphilus YIT 11850</name>
    <dbReference type="NCBI Taxonomy" id="742743"/>
    <lineage>
        <taxon>Bacteria</taxon>
        <taxon>Bacillati</taxon>
        <taxon>Bacillota</taxon>
        <taxon>Negativicutes</taxon>
        <taxon>Veillonellales</taxon>
        <taxon>Veillonellaceae</taxon>
        <taxon>Dialister</taxon>
    </lineage>
</organism>
<sequence length="312" mass="35503">MKYIDFHCDTITELHDHPEKGTLMENSLYIDLQKLKKGGCFIQDFALWVDRKETPDLWKRYEDLLGTFQRELEAYHTCLCPIRCREDIREAEEEGKIGALLSVEGGEVAAGSVEKLEQLYKDGVRLMTLTWNYPNEIGFPNGMEGKDRGITKKGWEIIKAMESMHMIVDTSHLNDEGTREILMTCKVPPVASHSDARAVTAHRRNLPDDLIRLFGDKGGLIGLNFANHFTGTGEVTTLENLVRHARHIRDIGGIDVLALGSDFDGIEPKLELKDASDMGRLAEALKKGGFREREIDKIFWWNGLRYLEDVLR</sequence>
<proteinExistence type="predicted"/>
<dbReference type="PATRIC" id="fig|742743.3.peg.980"/>
<dbReference type="RefSeq" id="WP_008859449.1">
    <property type="nucleotide sequence ID" value="NZ_JH591187.1"/>
</dbReference>
<dbReference type="Gene3D" id="3.20.20.140">
    <property type="entry name" value="Metal-dependent hydrolases"/>
    <property type="match status" value="1"/>
</dbReference>
<dbReference type="SUPFAM" id="SSF51556">
    <property type="entry name" value="Metallo-dependent hydrolases"/>
    <property type="match status" value="1"/>
</dbReference>
<evidence type="ECO:0000313" key="2">
    <source>
        <dbReference type="Proteomes" id="UP000003277"/>
    </source>
</evidence>
<reference evidence="1 2" key="1">
    <citation type="submission" date="2011-11" db="EMBL/GenBank/DDBJ databases">
        <title>The Genome Sequence of Dialister succinatiphilus YIT 11850.</title>
        <authorList>
            <consortium name="The Broad Institute Genome Sequencing Platform"/>
            <person name="Earl A."/>
            <person name="Ward D."/>
            <person name="Feldgarden M."/>
            <person name="Gevers D."/>
            <person name="Morotomi M."/>
            <person name="Young S.K."/>
            <person name="Zeng Q."/>
            <person name="Gargeya S."/>
            <person name="Fitzgerald M."/>
            <person name="Haas B."/>
            <person name="Abouelleil A."/>
            <person name="Alvarado L."/>
            <person name="Arachchi H.M."/>
            <person name="Berlin A."/>
            <person name="Brown A."/>
            <person name="Chapman S.B."/>
            <person name="Dunbar C."/>
            <person name="Gearin G."/>
            <person name="Goldberg J."/>
            <person name="Griggs A."/>
            <person name="Gujja S."/>
            <person name="Heiman D."/>
            <person name="Howarth C."/>
            <person name="Lui A."/>
            <person name="MacDonald P.J.P."/>
            <person name="Montmayeur A."/>
            <person name="Murphy C."/>
            <person name="Neiman D."/>
            <person name="Pearson M."/>
            <person name="Priest M."/>
            <person name="Roberts A."/>
            <person name="Saif S."/>
            <person name="Shea T."/>
            <person name="Sisk P."/>
            <person name="Stolte C."/>
            <person name="Sykes S."/>
            <person name="Wortman J."/>
            <person name="Nusbaum C."/>
            <person name="Birren B."/>
        </authorList>
    </citation>
    <scope>NUCLEOTIDE SEQUENCE [LARGE SCALE GENOMIC DNA]</scope>
    <source>
        <strain evidence="1 2">YIT 11850</strain>
    </source>
</reference>
<dbReference type="STRING" id="742743.HMPREF9453_00953"/>
<dbReference type="eggNOG" id="COG2355">
    <property type="taxonomic scope" value="Bacteria"/>
</dbReference>
<dbReference type="EMBL" id="ADLT01000021">
    <property type="protein sequence ID" value="EHO63112.1"/>
    <property type="molecule type" value="Genomic_DNA"/>
</dbReference>
<comment type="caution">
    <text evidence="1">The sequence shown here is derived from an EMBL/GenBank/DDBJ whole genome shotgun (WGS) entry which is preliminary data.</text>
</comment>
<dbReference type="PROSITE" id="PS51365">
    <property type="entry name" value="RENAL_DIPEPTIDASE_2"/>
    <property type="match status" value="1"/>
</dbReference>
<name>H1D015_9FIRM</name>
<dbReference type="AlphaFoldDB" id="H1D015"/>